<dbReference type="GO" id="GO:0016579">
    <property type="term" value="P:protein deubiquitination"/>
    <property type="evidence" value="ECO:0007669"/>
    <property type="project" value="TreeGrafter"/>
</dbReference>
<evidence type="ECO:0000256" key="3">
    <source>
        <dbReference type="RuleBase" id="RU367104"/>
    </source>
</evidence>
<dbReference type="GO" id="GO:0036503">
    <property type="term" value="P:ERAD pathway"/>
    <property type="evidence" value="ECO:0007669"/>
    <property type="project" value="TreeGrafter"/>
</dbReference>
<dbReference type="GO" id="GO:0030968">
    <property type="term" value="P:endoplasmic reticulum unfolded protein response"/>
    <property type="evidence" value="ECO:0007669"/>
    <property type="project" value="TreeGrafter"/>
</dbReference>
<keyword evidence="6" id="KW-1185">Reference proteome</keyword>
<keyword evidence="2 3" id="KW-0378">Hydrolase</keyword>
<evidence type="ECO:0000256" key="2">
    <source>
        <dbReference type="ARBA" id="ARBA00022801"/>
    </source>
</evidence>
<keyword evidence="3" id="KW-0645">Protease</keyword>
<dbReference type="Pfam" id="PF02338">
    <property type="entry name" value="OTU"/>
    <property type="match status" value="1"/>
</dbReference>
<evidence type="ECO:0000259" key="4">
    <source>
        <dbReference type="PROSITE" id="PS50802"/>
    </source>
</evidence>
<dbReference type="Gene3D" id="3.90.70.80">
    <property type="match status" value="1"/>
</dbReference>
<dbReference type="PANTHER" id="PTHR13312">
    <property type="entry name" value="HIV-INDUCED PROTEIN-7-LIKE PROTEASE"/>
    <property type="match status" value="1"/>
</dbReference>
<gene>
    <name evidence="5" type="ORF">DKX38_012170</name>
</gene>
<dbReference type="PANTHER" id="PTHR13312:SF6">
    <property type="entry name" value="UBIQUITIN THIOESTERASE OTU"/>
    <property type="match status" value="1"/>
</dbReference>
<dbReference type="Proteomes" id="UP000326939">
    <property type="component" value="Chromosome 8"/>
</dbReference>
<dbReference type="GO" id="GO:0004843">
    <property type="term" value="F:cysteine-type deubiquitinase activity"/>
    <property type="evidence" value="ECO:0007669"/>
    <property type="project" value="UniProtKB-UniRule"/>
</dbReference>
<dbReference type="EC" id="3.4.19.12" evidence="3"/>
<dbReference type="EMBL" id="VDCV01000008">
    <property type="protein sequence ID" value="KAB5544058.1"/>
    <property type="molecule type" value="Genomic_DNA"/>
</dbReference>
<evidence type="ECO:0000313" key="6">
    <source>
        <dbReference type="Proteomes" id="UP000326939"/>
    </source>
</evidence>
<comment type="catalytic activity">
    <reaction evidence="1 3">
        <text>Thiol-dependent hydrolysis of ester, thioester, amide, peptide and isopeptide bonds formed by the C-terminal Gly of ubiquitin (a 76-residue protein attached to proteins as an intracellular targeting signal).</text>
        <dbReference type="EC" id="3.4.19.12"/>
    </reaction>
</comment>
<keyword evidence="3" id="KW-0963">Cytoplasm</keyword>
<name>A0A5N5LN76_9ROSI</name>
<protein>
    <recommendedName>
        <fullName evidence="3">Ubiquitin thioesterase OTU</fullName>
        <ecNumber evidence="3">3.4.19.12</ecNumber>
    </recommendedName>
</protein>
<dbReference type="InterPro" id="IPR003323">
    <property type="entry name" value="OTU_dom"/>
</dbReference>
<dbReference type="CDD" id="cd22760">
    <property type="entry name" value="OTU_plant_OTU4-like"/>
    <property type="match status" value="1"/>
</dbReference>
<sequence>MLGVLCARPKPNWTLNSLFTHFLLHHHHQSNDRLSLHLSDSFAASRRHHSSLCSADCGGGGASAIWHVVQPAHWRRRGRRSVRGEGSWNVAWDGRPARWLHRPDSALLLFSVCACLAPAIEFFSDVNIEEGGNVVVDVDHPEKERIDGDDLNASAVISDDVEQDSSSSTAGSDYKVTGRIQILLYDSNCRLCFVVFFFFLHIKKKKSIFWRVLADGRCLFRAIAHMACLINGEDAPDENRQRELADELRAQVVDELLKRREETEWFIEGDFDAYVKRIQQPYVWGGEPELLMASHVLKKTISVFMRDRTAGNLVSIANYGEEYRKDEVNPINVLFHGYGHYDILETTPGQSYKKVDL</sequence>
<reference evidence="6" key="1">
    <citation type="journal article" date="2019" name="Gigascience">
        <title>De novo genome assembly of the endangered Acer yangbiense, a plant species with extremely small populations endemic to Yunnan Province, China.</title>
        <authorList>
            <person name="Yang J."/>
            <person name="Wariss H.M."/>
            <person name="Tao L."/>
            <person name="Zhang R."/>
            <person name="Yun Q."/>
            <person name="Hollingsworth P."/>
            <person name="Dao Z."/>
            <person name="Luo G."/>
            <person name="Guo H."/>
            <person name="Ma Y."/>
            <person name="Sun W."/>
        </authorList>
    </citation>
    <scope>NUCLEOTIDE SEQUENCE [LARGE SCALE GENOMIC DNA]</scope>
    <source>
        <strain evidence="6">cv. br00</strain>
    </source>
</reference>
<accession>A0A5N5LN76</accession>
<evidence type="ECO:0000313" key="5">
    <source>
        <dbReference type="EMBL" id="KAB5544058.1"/>
    </source>
</evidence>
<dbReference type="InterPro" id="IPR047947">
    <property type="entry name" value="OTU4_OTU"/>
</dbReference>
<comment type="function">
    <text evidence="3">Hydrolase that can remove conjugated ubiquitin from proteins and may therefore play an important regulatory role at the level of protein turnover by preventing degradation.</text>
</comment>
<dbReference type="FunFam" id="3.90.70.80:FF:000007">
    <property type="entry name" value="OTU domain-containing protein"/>
    <property type="match status" value="1"/>
</dbReference>
<proteinExistence type="predicted"/>
<keyword evidence="3" id="KW-0788">Thiol protease</keyword>
<evidence type="ECO:0000256" key="1">
    <source>
        <dbReference type="ARBA" id="ARBA00000707"/>
    </source>
</evidence>
<keyword evidence="3" id="KW-0833">Ubl conjugation pathway</keyword>
<dbReference type="SUPFAM" id="SSF54001">
    <property type="entry name" value="Cysteine proteinases"/>
    <property type="match status" value="1"/>
</dbReference>
<dbReference type="GO" id="GO:0005634">
    <property type="term" value="C:nucleus"/>
    <property type="evidence" value="ECO:0007669"/>
    <property type="project" value="TreeGrafter"/>
</dbReference>
<dbReference type="InterPro" id="IPR038765">
    <property type="entry name" value="Papain-like_cys_pep_sf"/>
</dbReference>
<organism evidence="5 6">
    <name type="scientific">Salix brachista</name>
    <dbReference type="NCBI Taxonomy" id="2182728"/>
    <lineage>
        <taxon>Eukaryota</taxon>
        <taxon>Viridiplantae</taxon>
        <taxon>Streptophyta</taxon>
        <taxon>Embryophyta</taxon>
        <taxon>Tracheophyta</taxon>
        <taxon>Spermatophyta</taxon>
        <taxon>Magnoliopsida</taxon>
        <taxon>eudicotyledons</taxon>
        <taxon>Gunneridae</taxon>
        <taxon>Pentapetalae</taxon>
        <taxon>rosids</taxon>
        <taxon>fabids</taxon>
        <taxon>Malpighiales</taxon>
        <taxon>Salicaceae</taxon>
        <taxon>Saliceae</taxon>
        <taxon>Salix</taxon>
    </lineage>
</organism>
<comment type="caution">
    <text evidence="5">The sequence shown here is derived from an EMBL/GenBank/DDBJ whole genome shotgun (WGS) entry which is preliminary data.</text>
</comment>
<dbReference type="GO" id="GO:0005829">
    <property type="term" value="C:cytosol"/>
    <property type="evidence" value="ECO:0007669"/>
    <property type="project" value="TreeGrafter"/>
</dbReference>
<comment type="subcellular location">
    <subcellularLocation>
        <location evidence="3">Cytoplasm</location>
    </subcellularLocation>
</comment>
<dbReference type="AlphaFoldDB" id="A0A5N5LN76"/>
<feature type="domain" description="OTU" evidence="4">
    <location>
        <begin position="207"/>
        <end position="347"/>
    </location>
</feature>
<dbReference type="PROSITE" id="PS50802">
    <property type="entry name" value="OTU"/>
    <property type="match status" value="1"/>
</dbReference>